<evidence type="ECO:0000259" key="2">
    <source>
        <dbReference type="Pfam" id="PF04892"/>
    </source>
</evidence>
<accession>A0A3E0EXM6</accession>
<dbReference type="Pfam" id="PF04892">
    <property type="entry name" value="VanZ"/>
    <property type="match status" value="1"/>
</dbReference>
<gene>
    <name evidence="3" type="ORF">C8P67_101391</name>
</gene>
<evidence type="ECO:0000313" key="4">
    <source>
        <dbReference type="Proteomes" id="UP000257136"/>
    </source>
</evidence>
<sequence>MSRKLILFPLFIVVGFVFYYSWLPDPSFKNESYLPKWLLDWSNDYYNLRTALPFIAFGYLLETYSQKKTLYKMDVNRNLIFIQNLGVAAIVAFIAECGQFLIKDRNPDLMDIYFGIIGSLIGALVHNLFNKIRLKNAK</sequence>
<keyword evidence="1" id="KW-0472">Membrane</keyword>
<feature type="transmembrane region" description="Helical" evidence="1">
    <location>
        <begin position="113"/>
        <end position="129"/>
    </location>
</feature>
<feature type="transmembrane region" description="Helical" evidence="1">
    <location>
        <begin position="5"/>
        <end position="23"/>
    </location>
</feature>
<keyword evidence="1" id="KW-0812">Transmembrane</keyword>
<name>A0A3E0EXM6_9FLAO</name>
<dbReference type="RefSeq" id="WP_115809792.1">
    <property type="nucleotide sequence ID" value="NZ_QUNI01000001.1"/>
</dbReference>
<feature type="domain" description="VanZ-like" evidence="2">
    <location>
        <begin position="22"/>
        <end position="129"/>
    </location>
</feature>
<keyword evidence="4" id="KW-1185">Reference proteome</keyword>
<feature type="transmembrane region" description="Helical" evidence="1">
    <location>
        <begin position="43"/>
        <end position="61"/>
    </location>
</feature>
<comment type="caution">
    <text evidence="3">The sequence shown here is derived from an EMBL/GenBank/DDBJ whole genome shotgun (WGS) entry which is preliminary data.</text>
</comment>
<proteinExistence type="predicted"/>
<dbReference type="Proteomes" id="UP000257136">
    <property type="component" value="Unassembled WGS sequence"/>
</dbReference>
<reference evidence="3 4" key="1">
    <citation type="submission" date="2018-08" db="EMBL/GenBank/DDBJ databases">
        <title>Genomic Encyclopedia of Archaeal and Bacterial Type Strains, Phase II (KMG-II): from individual species to whole genera.</title>
        <authorList>
            <person name="Goeker M."/>
        </authorList>
    </citation>
    <scope>NUCLEOTIDE SEQUENCE [LARGE SCALE GENOMIC DNA]</scope>
    <source>
        <strain evidence="3 4">DSM 100880</strain>
    </source>
</reference>
<dbReference type="AlphaFoldDB" id="A0A3E0EXM6"/>
<dbReference type="OrthoDB" id="1358136at2"/>
<feature type="transmembrane region" description="Helical" evidence="1">
    <location>
        <begin position="81"/>
        <end position="101"/>
    </location>
</feature>
<organism evidence="3 4">
    <name type="scientific">Flavobacterium aquicola</name>
    <dbReference type="NCBI Taxonomy" id="1682742"/>
    <lineage>
        <taxon>Bacteria</taxon>
        <taxon>Pseudomonadati</taxon>
        <taxon>Bacteroidota</taxon>
        <taxon>Flavobacteriia</taxon>
        <taxon>Flavobacteriales</taxon>
        <taxon>Flavobacteriaceae</taxon>
        <taxon>Flavobacterium</taxon>
    </lineage>
</organism>
<dbReference type="EMBL" id="QUNI01000001">
    <property type="protein sequence ID" value="REH01907.1"/>
    <property type="molecule type" value="Genomic_DNA"/>
</dbReference>
<evidence type="ECO:0000313" key="3">
    <source>
        <dbReference type="EMBL" id="REH01907.1"/>
    </source>
</evidence>
<evidence type="ECO:0000256" key="1">
    <source>
        <dbReference type="SAM" id="Phobius"/>
    </source>
</evidence>
<protein>
    <submittedName>
        <fullName evidence="3">VanZ like protein</fullName>
    </submittedName>
</protein>
<dbReference type="InterPro" id="IPR006976">
    <property type="entry name" value="VanZ-like"/>
</dbReference>
<keyword evidence="1" id="KW-1133">Transmembrane helix</keyword>